<comment type="caution">
    <text evidence="1">The sequence shown here is derived from an EMBL/GenBank/DDBJ whole genome shotgun (WGS) entry which is preliminary data.</text>
</comment>
<name>A0A7W6CJS0_9SPHN</name>
<gene>
    <name evidence="1" type="ORF">GGR38_004833</name>
</gene>
<protein>
    <submittedName>
        <fullName evidence="1">Uncharacterized protein</fullName>
    </submittedName>
</protein>
<reference evidence="1 2" key="1">
    <citation type="submission" date="2020-08" db="EMBL/GenBank/DDBJ databases">
        <title>Genomic Encyclopedia of Type Strains, Phase IV (KMG-IV): sequencing the most valuable type-strain genomes for metagenomic binning, comparative biology and taxonomic classification.</title>
        <authorList>
            <person name="Goeker M."/>
        </authorList>
    </citation>
    <scope>NUCLEOTIDE SEQUENCE [LARGE SCALE GENOMIC DNA]</scope>
    <source>
        <strain evidence="1 2">DSM 27057</strain>
    </source>
</reference>
<dbReference type="AlphaFoldDB" id="A0A7W6CJS0"/>
<keyword evidence="2" id="KW-1185">Reference proteome</keyword>
<proteinExistence type="predicted"/>
<dbReference type="Proteomes" id="UP000548867">
    <property type="component" value="Unassembled WGS sequence"/>
</dbReference>
<sequence length="62" mass="7133">MRRQRIAARKDKMTLMYTGAFKRHTNSPRKNSAADESMDRNMTSTAMLSTLELRRIVAAMVD</sequence>
<evidence type="ECO:0000313" key="1">
    <source>
        <dbReference type="EMBL" id="MBB3957858.1"/>
    </source>
</evidence>
<dbReference type="RefSeq" id="WP_183629477.1">
    <property type="nucleotide sequence ID" value="NZ_JACIDX010000042.1"/>
</dbReference>
<accession>A0A7W6CJS0</accession>
<organism evidence="1 2">
    <name type="scientific">Novosphingobium sediminicola</name>
    <dbReference type="NCBI Taxonomy" id="563162"/>
    <lineage>
        <taxon>Bacteria</taxon>
        <taxon>Pseudomonadati</taxon>
        <taxon>Pseudomonadota</taxon>
        <taxon>Alphaproteobacteria</taxon>
        <taxon>Sphingomonadales</taxon>
        <taxon>Sphingomonadaceae</taxon>
        <taxon>Novosphingobium</taxon>
    </lineage>
</organism>
<dbReference type="EMBL" id="JACIDX010000042">
    <property type="protein sequence ID" value="MBB3957858.1"/>
    <property type="molecule type" value="Genomic_DNA"/>
</dbReference>
<evidence type="ECO:0000313" key="2">
    <source>
        <dbReference type="Proteomes" id="UP000548867"/>
    </source>
</evidence>